<dbReference type="Proteomes" id="UP000001072">
    <property type="component" value="Unassembled WGS sequence"/>
</dbReference>
<dbReference type="InParanoid" id="F4RVB2"/>
<sequence>MCWMLNQLINYTKFLDKKSNQQQPQQAHLHHHQESLEDHAKWKLELDELNSNTSFDEMLKSDITIKLKASPSVVIKTQSELSLSNENENLSNDQQVSSDTITIIRSIKTSNQFHQSPSDLLKSINPDQLECI</sequence>
<dbReference type="RefSeq" id="XP_007413039.1">
    <property type="nucleotide sequence ID" value="XM_007412977.1"/>
</dbReference>
<accession>F4RVB2</accession>
<protein>
    <submittedName>
        <fullName evidence="1">Uncharacterized protein</fullName>
    </submittedName>
</protein>
<evidence type="ECO:0000313" key="2">
    <source>
        <dbReference type="Proteomes" id="UP000001072"/>
    </source>
</evidence>
<dbReference type="GeneID" id="18923655"/>
<dbReference type="OrthoDB" id="2515707at2759"/>
<dbReference type="VEuPathDB" id="FungiDB:MELLADRAFT_109099"/>
<reference evidence="2" key="1">
    <citation type="journal article" date="2011" name="Proc. Natl. Acad. Sci. U.S.A.">
        <title>Obligate biotrophy features unraveled by the genomic analysis of rust fungi.</title>
        <authorList>
            <person name="Duplessis S."/>
            <person name="Cuomo C.A."/>
            <person name="Lin Y.-C."/>
            <person name="Aerts A."/>
            <person name="Tisserant E."/>
            <person name="Veneault-Fourrey C."/>
            <person name="Joly D.L."/>
            <person name="Hacquard S."/>
            <person name="Amselem J."/>
            <person name="Cantarel B.L."/>
            <person name="Chiu R."/>
            <person name="Coutinho P.M."/>
            <person name="Feau N."/>
            <person name="Field M."/>
            <person name="Frey P."/>
            <person name="Gelhaye E."/>
            <person name="Goldberg J."/>
            <person name="Grabherr M.G."/>
            <person name="Kodira C.D."/>
            <person name="Kohler A."/>
            <person name="Kuees U."/>
            <person name="Lindquist E.A."/>
            <person name="Lucas S.M."/>
            <person name="Mago R."/>
            <person name="Mauceli E."/>
            <person name="Morin E."/>
            <person name="Murat C."/>
            <person name="Pangilinan J.L."/>
            <person name="Park R."/>
            <person name="Pearson M."/>
            <person name="Quesneville H."/>
            <person name="Rouhier N."/>
            <person name="Sakthikumar S."/>
            <person name="Salamov A.A."/>
            <person name="Schmutz J."/>
            <person name="Selles B."/>
            <person name="Shapiro H."/>
            <person name="Tanguay P."/>
            <person name="Tuskan G.A."/>
            <person name="Henrissat B."/>
            <person name="Van de Peer Y."/>
            <person name="Rouze P."/>
            <person name="Ellis J.G."/>
            <person name="Dodds P.N."/>
            <person name="Schein J.E."/>
            <person name="Zhong S."/>
            <person name="Hamelin R.C."/>
            <person name="Grigoriev I.V."/>
            <person name="Szabo L.J."/>
            <person name="Martin F."/>
        </authorList>
    </citation>
    <scope>NUCLEOTIDE SEQUENCE [LARGE SCALE GENOMIC DNA]</scope>
    <source>
        <strain evidence="2">98AG31 / pathotype 3-4-7</strain>
    </source>
</reference>
<dbReference type="HOGENOM" id="CLU_1917508_0_0_1"/>
<dbReference type="EMBL" id="GL883123">
    <property type="protein sequence ID" value="EGG03592.1"/>
    <property type="molecule type" value="Genomic_DNA"/>
</dbReference>
<evidence type="ECO:0000313" key="1">
    <source>
        <dbReference type="EMBL" id="EGG03592.1"/>
    </source>
</evidence>
<dbReference type="KEGG" id="mlr:MELLADRAFT_109099"/>
<organism evidence="2">
    <name type="scientific">Melampsora larici-populina (strain 98AG31 / pathotype 3-4-7)</name>
    <name type="common">Poplar leaf rust fungus</name>
    <dbReference type="NCBI Taxonomy" id="747676"/>
    <lineage>
        <taxon>Eukaryota</taxon>
        <taxon>Fungi</taxon>
        <taxon>Dikarya</taxon>
        <taxon>Basidiomycota</taxon>
        <taxon>Pucciniomycotina</taxon>
        <taxon>Pucciniomycetes</taxon>
        <taxon>Pucciniales</taxon>
        <taxon>Melampsoraceae</taxon>
        <taxon>Melampsora</taxon>
    </lineage>
</organism>
<proteinExistence type="predicted"/>
<name>F4RVB2_MELLP</name>
<dbReference type="AlphaFoldDB" id="F4RVB2"/>
<keyword evidence="2" id="KW-1185">Reference proteome</keyword>
<gene>
    <name evidence="1" type="ORF">MELLADRAFT_109099</name>
</gene>